<feature type="compositionally biased region" description="Acidic residues" evidence="1">
    <location>
        <begin position="577"/>
        <end position="588"/>
    </location>
</feature>
<protein>
    <submittedName>
        <fullName evidence="3">Uncharacterized protein</fullName>
    </submittedName>
</protein>
<reference evidence="4" key="1">
    <citation type="journal article" date="2018" name="Nat. Microbiol.">
        <title>Leveraging single-cell genomics to expand the fungal tree of life.</title>
        <authorList>
            <person name="Ahrendt S.R."/>
            <person name="Quandt C.A."/>
            <person name="Ciobanu D."/>
            <person name="Clum A."/>
            <person name="Salamov A."/>
            <person name="Andreopoulos B."/>
            <person name="Cheng J.F."/>
            <person name="Woyke T."/>
            <person name="Pelin A."/>
            <person name="Henrissat B."/>
            <person name="Reynolds N.K."/>
            <person name="Benny G.L."/>
            <person name="Smith M.E."/>
            <person name="James T.Y."/>
            <person name="Grigoriev I.V."/>
        </authorList>
    </citation>
    <scope>NUCLEOTIDE SEQUENCE [LARGE SCALE GENOMIC DNA]</scope>
    <source>
        <strain evidence="4">RSA 468</strain>
    </source>
</reference>
<feature type="compositionally biased region" description="Acidic residues" evidence="1">
    <location>
        <begin position="390"/>
        <end position="401"/>
    </location>
</feature>
<feature type="compositionally biased region" description="Gly residues" evidence="1">
    <location>
        <begin position="290"/>
        <end position="304"/>
    </location>
</feature>
<proteinExistence type="predicted"/>
<feature type="compositionally biased region" description="Polar residues" evidence="1">
    <location>
        <begin position="688"/>
        <end position="712"/>
    </location>
</feature>
<feature type="compositionally biased region" description="Basic residues" evidence="1">
    <location>
        <begin position="309"/>
        <end position="322"/>
    </location>
</feature>
<gene>
    <name evidence="3" type="ORF">BJ085DRAFT_30278</name>
</gene>
<keyword evidence="2" id="KW-0732">Signal</keyword>
<organism evidence="3 4">
    <name type="scientific">Dimargaris cristalligena</name>
    <dbReference type="NCBI Taxonomy" id="215637"/>
    <lineage>
        <taxon>Eukaryota</taxon>
        <taxon>Fungi</taxon>
        <taxon>Fungi incertae sedis</taxon>
        <taxon>Zoopagomycota</taxon>
        <taxon>Kickxellomycotina</taxon>
        <taxon>Dimargaritomycetes</taxon>
        <taxon>Dimargaritales</taxon>
        <taxon>Dimargaritaceae</taxon>
        <taxon>Dimargaris</taxon>
    </lineage>
</organism>
<dbReference type="Proteomes" id="UP000268162">
    <property type="component" value="Unassembled WGS sequence"/>
</dbReference>
<feature type="chain" id="PRO_5020233710" evidence="2">
    <location>
        <begin position="24"/>
        <end position="810"/>
    </location>
</feature>
<dbReference type="STRING" id="215637.A0A4P9ZWB2"/>
<sequence length="810" mass="86292">MRFSLTISSLLVIALAAAGSAQGHENNNNNRELYSMAKKAPGSEFVKVVDKSGMIGIALVWDFRKVQKVLQMPHPPQGPPHHTPNKTLRYGRPNNNNNAQSLAAEAEDAQEGPQQQQQHLLFRRQYQSSSAPYQGRPKTRQHYRQPSYASAGGRVKVSGDPGYSKSYKPKTRHYNDPPATNGPVHHSPVKYGSGPSKYPNYNRHLKDYMTNGPNDPYRESSGPSYRPSMTFNPPYGKHIAHGLVDKMPLMEKESVHDWPMAPGYGSNDWSGNGDGAYGEEEPCDPLAPGYNGGGRGPGVNGGYGDRPYRGPRKSWVGKHKNHGTTLLDTPGENPEQPMTNAENPADMPGAETDDSESPNFGAENPSDAPEAEADADADDSESPNLGATEPADESPEVDDSESPNFGAENPSDAPEAEAEADNDDSESPNFGASEPNDNDDAAAGGPEADDSDSASTPNFVAENPADNPEAEAEAVPETDADANDSDSPTLGDAEPAENPSEPMDNANGDEDMGEPELAGMENPADQLPVDVEDANDNGNDNGDAQPEFPAVEDASANDGSNDQDDQSDVPALNTDAGSDDNNNDENGQDQDQTSSPSLLDVPEMLNPEAPVDPQEEPAAPVDSAPLPEAPVAEPNWTPSSTTPMQSYSNNKKPSSTYFVPNHTPTSWPVLVNSNPSADMASPVVPDNGNANTSPTGPNSGNDWSNTPNTDTDAGNVWADDVMSPSAKDNNGASPNLPKGIRPPRSVINTIGNNKKKPHYTPLNTNEPCDDDKKLGSPYNGNGNRQARRPYSPYKGYEPRNAGGYSGSSGY</sequence>
<dbReference type="AlphaFoldDB" id="A0A4P9ZWB2"/>
<accession>A0A4P9ZWB2</accession>
<keyword evidence="4" id="KW-1185">Reference proteome</keyword>
<feature type="region of interest" description="Disordered" evidence="1">
    <location>
        <begin position="71"/>
        <end position="196"/>
    </location>
</feature>
<feature type="signal peptide" evidence="2">
    <location>
        <begin position="1"/>
        <end position="23"/>
    </location>
</feature>
<evidence type="ECO:0000313" key="4">
    <source>
        <dbReference type="Proteomes" id="UP000268162"/>
    </source>
</evidence>
<dbReference type="EMBL" id="ML002472">
    <property type="protein sequence ID" value="RKP37598.1"/>
    <property type="molecule type" value="Genomic_DNA"/>
</dbReference>
<feature type="compositionally biased region" description="Polar residues" evidence="1">
    <location>
        <begin position="636"/>
        <end position="676"/>
    </location>
</feature>
<evidence type="ECO:0000256" key="1">
    <source>
        <dbReference type="SAM" id="MobiDB-lite"/>
    </source>
</evidence>
<feature type="compositionally biased region" description="Pro residues" evidence="1">
    <location>
        <begin position="73"/>
        <end position="82"/>
    </location>
</feature>
<evidence type="ECO:0000313" key="3">
    <source>
        <dbReference type="EMBL" id="RKP37598.1"/>
    </source>
</evidence>
<feature type="compositionally biased region" description="Acidic residues" evidence="1">
    <location>
        <begin position="369"/>
        <end position="381"/>
    </location>
</feature>
<name>A0A4P9ZWB2_9FUNG</name>
<feature type="compositionally biased region" description="Acidic residues" evidence="1">
    <location>
        <begin position="414"/>
        <end position="426"/>
    </location>
</feature>
<feature type="compositionally biased region" description="Acidic residues" evidence="1">
    <location>
        <begin position="468"/>
        <end position="484"/>
    </location>
</feature>
<feature type="region of interest" description="Disordered" evidence="1">
    <location>
        <begin position="266"/>
        <end position="810"/>
    </location>
</feature>
<evidence type="ECO:0000256" key="2">
    <source>
        <dbReference type="SAM" id="SignalP"/>
    </source>
</evidence>